<organism evidence="2 3">
    <name type="scientific">Paenibacillus lemnae</name>
    <dbReference type="NCBI Taxonomy" id="1330551"/>
    <lineage>
        <taxon>Bacteria</taxon>
        <taxon>Bacillati</taxon>
        <taxon>Bacillota</taxon>
        <taxon>Bacilli</taxon>
        <taxon>Bacillales</taxon>
        <taxon>Paenibacillaceae</taxon>
        <taxon>Paenibacillus</taxon>
    </lineage>
</organism>
<name>A0A848M5H3_PAELE</name>
<evidence type="ECO:0000313" key="2">
    <source>
        <dbReference type="EMBL" id="NMO96378.1"/>
    </source>
</evidence>
<comment type="caution">
    <text evidence="2">The sequence shown here is derived from an EMBL/GenBank/DDBJ whole genome shotgun (WGS) entry which is preliminary data.</text>
</comment>
<gene>
    <name evidence="2" type="ORF">HII30_11410</name>
</gene>
<accession>A0A848M5H3</accession>
<proteinExistence type="predicted"/>
<feature type="transmembrane region" description="Helical" evidence="1">
    <location>
        <begin position="87"/>
        <end position="112"/>
    </location>
</feature>
<protein>
    <submittedName>
        <fullName evidence="2">Uncharacterized protein</fullName>
    </submittedName>
</protein>
<sequence length="169" mass="19659">MTAKLNEEEQQYLEEVLSGLKHYHVSRKAREGLKAQLVDHFQDAREQGDHGMDTLESSADFIRNYLEVHKLDLYSENRKMRGRRGGLWKILISGVIIFTASYTLLQLLWSIFLTESLVSGRSLADYSLLYYISPNSWWNAMLMLISICSSLLISAVSVWMLRRRERLVQ</sequence>
<dbReference type="RefSeq" id="WP_169505156.1">
    <property type="nucleotide sequence ID" value="NZ_JABBPN010000009.1"/>
</dbReference>
<dbReference type="Proteomes" id="UP000565468">
    <property type="component" value="Unassembled WGS sequence"/>
</dbReference>
<evidence type="ECO:0000256" key="1">
    <source>
        <dbReference type="SAM" id="Phobius"/>
    </source>
</evidence>
<keyword evidence="1" id="KW-0472">Membrane</keyword>
<feature type="transmembrane region" description="Helical" evidence="1">
    <location>
        <begin position="137"/>
        <end position="161"/>
    </location>
</feature>
<keyword evidence="1" id="KW-0812">Transmembrane</keyword>
<reference evidence="2 3" key="1">
    <citation type="submission" date="2020-04" db="EMBL/GenBank/DDBJ databases">
        <title>Paenibacillus algicola sp. nov., a novel marine bacterium producing alginate lyase.</title>
        <authorList>
            <person name="Huang H."/>
        </authorList>
    </citation>
    <scope>NUCLEOTIDE SEQUENCE [LARGE SCALE GENOMIC DNA]</scope>
    <source>
        <strain evidence="2 3">L7-75</strain>
    </source>
</reference>
<dbReference type="EMBL" id="JABBPN010000009">
    <property type="protein sequence ID" value="NMO96378.1"/>
    <property type="molecule type" value="Genomic_DNA"/>
</dbReference>
<evidence type="ECO:0000313" key="3">
    <source>
        <dbReference type="Proteomes" id="UP000565468"/>
    </source>
</evidence>
<keyword evidence="3" id="KW-1185">Reference proteome</keyword>
<keyword evidence="1" id="KW-1133">Transmembrane helix</keyword>
<dbReference type="AlphaFoldDB" id="A0A848M5H3"/>